<comment type="catalytic activity">
    <reaction evidence="8">
        <text>L-aspartate + L-glutamine + ATP + H2O = L-asparagine + L-glutamate + AMP + diphosphate + H(+)</text>
        <dbReference type="Rhea" id="RHEA:12228"/>
        <dbReference type="ChEBI" id="CHEBI:15377"/>
        <dbReference type="ChEBI" id="CHEBI:15378"/>
        <dbReference type="ChEBI" id="CHEBI:29985"/>
        <dbReference type="ChEBI" id="CHEBI:29991"/>
        <dbReference type="ChEBI" id="CHEBI:30616"/>
        <dbReference type="ChEBI" id="CHEBI:33019"/>
        <dbReference type="ChEBI" id="CHEBI:58048"/>
        <dbReference type="ChEBI" id="CHEBI:58359"/>
        <dbReference type="ChEBI" id="CHEBI:456215"/>
        <dbReference type="EC" id="6.3.5.4"/>
    </reaction>
</comment>
<dbReference type="RefSeq" id="WP_015192036.1">
    <property type="nucleotide sequence ID" value="NC_019748.1"/>
</dbReference>
<dbReference type="GO" id="GO:0004066">
    <property type="term" value="F:asparagine synthase (glutamine-hydrolyzing) activity"/>
    <property type="evidence" value="ECO:0007669"/>
    <property type="project" value="UniProtKB-EC"/>
</dbReference>
<dbReference type="Pfam" id="PF13537">
    <property type="entry name" value="GATase_7"/>
    <property type="match status" value="1"/>
</dbReference>
<dbReference type="SUPFAM" id="SSF56235">
    <property type="entry name" value="N-terminal nucleophile aminohydrolases (Ntn hydrolases)"/>
    <property type="match status" value="1"/>
</dbReference>
<evidence type="ECO:0000256" key="6">
    <source>
        <dbReference type="ARBA" id="ARBA00022888"/>
    </source>
</evidence>
<evidence type="ECO:0000313" key="12">
    <source>
        <dbReference type="Proteomes" id="UP000010473"/>
    </source>
</evidence>
<dbReference type="SUPFAM" id="SSF52402">
    <property type="entry name" value="Adenine nucleotide alpha hydrolases-like"/>
    <property type="match status" value="1"/>
</dbReference>
<evidence type="ECO:0000256" key="5">
    <source>
        <dbReference type="ARBA" id="ARBA00022840"/>
    </source>
</evidence>
<protein>
    <recommendedName>
        <fullName evidence="3">asparagine synthase (glutamine-hydrolyzing)</fullName>
        <ecNumber evidence="3">6.3.5.4</ecNumber>
    </recommendedName>
</protein>
<dbReference type="InterPro" id="IPR051786">
    <property type="entry name" value="ASN_synthetase/amidase"/>
</dbReference>
<keyword evidence="7" id="KW-0315">Glutamine amidotransferase</keyword>
<keyword evidence="6" id="KW-0061">Asparagine biosynthesis</keyword>
<dbReference type="AlphaFoldDB" id="K9XPA5"/>
<dbReference type="InterPro" id="IPR033738">
    <property type="entry name" value="AsnB_N"/>
</dbReference>
<name>K9XPA5_STAC7</name>
<dbReference type="Pfam" id="PF00733">
    <property type="entry name" value="Asn_synthase"/>
    <property type="match status" value="1"/>
</dbReference>
<evidence type="ECO:0000256" key="2">
    <source>
        <dbReference type="ARBA" id="ARBA00005752"/>
    </source>
</evidence>
<gene>
    <name evidence="11" type="ordered locus">Sta7437_0772</name>
</gene>
<dbReference type="GO" id="GO:0006529">
    <property type="term" value="P:asparagine biosynthetic process"/>
    <property type="evidence" value="ECO:0007669"/>
    <property type="project" value="UniProtKB-KW"/>
</dbReference>
<dbReference type="KEGG" id="scs:Sta7437_0772"/>
<dbReference type="InterPro" id="IPR017932">
    <property type="entry name" value="GATase_2_dom"/>
</dbReference>
<dbReference type="NCBIfam" id="TIGR01536">
    <property type="entry name" value="asn_synth_AEB"/>
    <property type="match status" value="1"/>
</dbReference>
<proteinExistence type="inferred from homology"/>
<dbReference type="NCBIfam" id="NF033535">
    <property type="entry name" value="lass_lactam_cya"/>
    <property type="match status" value="1"/>
</dbReference>
<comment type="pathway">
    <text evidence="1">Amino-acid biosynthesis; L-asparagine biosynthesis; L-asparagine from L-aspartate (L-Gln route): step 1/1.</text>
</comment>
<accession>K9XPA5</accession>
<dbReference type="InterPro" id="IPR029055">
    <property type="entry name" value="Ntn_hydrolases_N"/>
</dbReference>
<dbReference type="CDD" id="cd01991">
    <property type="entry name" value="Asn_synthase_B_C"/>
    <property type="match status" value="1"/>
</dbReference>
<dbReference type="CDD" id="cd00712">
    <property type="entry name" value="AsnB"/>
    <property type="match status" value="1"/>
</dbReference>
<dbReference type="EMBL" id="CP003653">
    <property type="protein sequence ID" value="AFZ34363.1"/>
    <property type="molecule type" value="Genomic_DNA"/>
</dbReference>
<reference evidence="12" key="1">
    <citation type="journal article" date="2013" name="Proc. Natl. Acad. Sci. U.S.A.">
        <title>Improving the coverage of the cyanobacterial phylum using diversity-driven genome sequencing.</title>
        <authorList>
            <person name="Shih P.M."/>
            <person name="Wu D."/>
            <person name="Latifi A."/>
            <person name="Axen S.D."/>
            <person name="Fewer D.P."/>
            <person name="Talla E."/>
            <person name="Calteau A."/>
            <person name="Cai F."/>
            <person name="Tandeau de Marsac N."/>
            <person name="Rippka R."/>
            <person name="Herdman M."/>
            <person name="Sivonen K."/>
            <person name="Coursin T."/>
            <person name="Laurent T."/>
            <person name="Goodwin L."/>
            <person name="Nolan M."/>
            <person name="Davenport K.W."/>
            <person name="Han C.S."/>
            <person name="Rubin E.M."/>
            <person name="Eisen J.A."/>
            <person name="Woyke T."/>
            <person name="Gugger M."/>
            <person name="Kerfeld C.A."/>
        </authorList>
    </citation>
    <scope>NUCLEOTIDE SEQUENCE [LARGE SCALE GENOMIC DNA]</scope>
    <source>
        <strain evidence="12">ATCC 29371 / PCC 7437</strain>
    </source>
</reference>
<dbReference type="Gene3D" id="3.60.20.10">
    <property type="entry name" value="Glutamine Phosphoribosylpyrophosphate, subunit 1, domain 1"/>
    <property type="match status" value="1"/>
</dbReference>
<evidence type="ECO:0000256" key="9">
    <source>
        <dbReference type="PIRSR" id="PIRSR001589-2"/>
    </source>
</evidence>
<feature type="binding site" evidence="9">
    <location>
        <position position="98"/>
    </location>
    <ligand>
        <name>L-glutamine</name>
        <dbReference type="ChEBI" id="CHEBI:58359"/>
    </ligand>
</feature>
<dbReference type="PANTHER" id="PTHR43284">
    <property type="entry name" value="ASPARAGINE SYNTHETASE (GLUTAMINE-HYDROLYZING)"/>
    <property type="match status" value="1"/>
</dbReference>
<dbReference type="eggNOG" id="COG0367">
    <property type="taxonomic scope" value="Bacteria"/>
</dbReference>
<dbReference type="OrthoDB" id="9763290at2"/>
<evidence type="ECO:0000256" key="1">
    <source>
        <dbReference type="ARBA" id="ARBA00005187"/>
    </source>
</evidence>
<evidence type="ECO:0000256" key="3">
    <source>
        <dbReference type="ARBA" id="ARBA00012737"/>
    </source>
</evidence>
<dbReference type="InterPro" id="IPR001962">
    <property type="entry name" value="Asn_synthase"/>
</dbReference>
<keyword evidence="6" id="KW-0028">Amino-acid biosynthesis</keyword>
<evidence type="ECO:0000313" key="11">
    <source>
        <dbReference type="EMBL" id="AFZ34363.1"/>
    </source>
</evidence>
<dbReference type="STRING" id="111780.Sta7437_0772"/>
<keyword evidence="12" id="KW-1185">Reference proteome</keyword>
<dbReference type="PATRIC" id="fig|111780.3.peg.805"/>
<dbReference type="Proteomes" id="UP000010473">
    <property type="component" value="Chromosome"/>
</dbReference>
<dbReference type="InterPro" id="IPR006426">
    <property type="entry name" value="Asn_synth_AEB"/>
</dbReference>
<dbReference type="InterPro" id="IPR014729">
    <property type="entry name" value="Rossmann-like_a/b/a_fold"/>
</dbReference>
<dbReference type="PROSITE" id="PS51278">
    <property type="entry name" value="GATASE_TYPE_2"/>
    <property type="match status" value="1"/>
</dbReference>
<dbReference type="HOGENOM" id="CLU_014658_3_3_3"/>
<evidence type="ECO:0000259" key="10">
    <source>
        <dbReference type="PROSITE" id="PS51278"/>
    </source>
</evidence>
<organism evidence="11 12">
    <name type="scientific">Stanieria cyanosphaera (strain ATCC 29371 / PCC 7437)</name>
    <dbReference type="NCBI Taxonomy" id="111780"/>
    <lineage>
        <taxon>Bacteria</taxon>
        <taxon>Bacillati</taxon>
        <taxon>Cyanobacteriota</taxon>
        <taxon>Cyanophyceae</taxon>
        <taxon>Pleurocapsales</taxon>
        <taxon>Dermocarpellaceae</taxon>
        <taxon>Stanieria</taxon>
    </lineage>
</organism>
<keyword evidence="4 9" id="KW-0547">Nucleotide-binding</keyword>
<evidence type="ECO:0000256" key="4">
    <source>
        <dbReference type="ARBA" id="ARBA00022741"/>
    </source>
</evidence>
<dbReference type="PIRSF" id="PIRSF001589">
    <property type="entry name" value="Asn_synthetase_glu-h"/>
    <property type="match status" value="1"/>
</dbReference>
<evidence type="ECO:0000256" key="7">
    <source>
        <dbReference type="ARBA" id="ARBA00022962"/>
    </source>
</evidence>
<dbReference type="EC" id="6.3.5.4" evidence="3"/>
<keyword evidence="5 9" id="KW-0067">ATP-binding</keyword>
<evidence type="ECO:0000256" key="8">
    <source>
        <dbReference type="ARBA" id="ARBA00048741"/>
    </source>
</evidence>
<feature type="domain" description="Glutamine amidotransferase type-2" evidence="10">
    <location>
        <begin position="2"/>
        <end position="211"/>
    </location>
</feature>
<dbReference type="GO" id="GO:0005524">
    <property type="term" value="F:ATP binding"/>
    <property type="evidence" value="ECO:0007669"/>
    <property type="project" value="UniProtKB-KW"/>
</dbReference>
<keyword evidence="11" id="KW-0436">Ligase</keyword>
<comment type="similarity">
    <text evidence="2">Belongs to the asparagine synthetase family.</text>
</comment>
<sequence>MSAIAGIFYIDKKPVERNHLTKMLDILAHRGSDGANIWSEDNVGFIHRMLWTTPESLLESLPLEKNNLVITADARIDNRDELISALELNHLPKEKITDSGLILAAYQTWGEQCPEKLIGDFAFAIWDKQKQQLFCARDHFGIKPLYYHSSDSIFVFASEIKAIFCLSEIPQVINEERIGDYLIGNFDDLAITSYQNIFRLPPASFMTVTSEGININSYWSLDVTKETRFDSNEEYAAKFLEIFTEAVRCRLRSCSNVGSMLSGGLDSSSITCVARKLLPEEQQLPTFSAIFDRIKECDERQYINTVLKKGNYQPHYLNADLRTPLTDINKIFEHEDEAFFAPGFAMMTWGICELARDKGVNIILDGYDGDSTVCHGSGYLHELAKEGYWLRLWQEIRGVAKVYNESAWQGFWNYFYTYTLSRSKPIKLWRKIKGKLRKTFSIQKDLPQSIYSSFNLDFVRRIDLKQREQKLEEIENSSNQTCQAEHYRILTQGIHAFGLEIFDKAAAAFSLELRYPFWDKRLVEFCFSLPPEQKLSQGWSRIIMRRAMENILPSEVQWRTSKMDFTPNLVYGLLNQEKRTLKQLIFHNYQILSNYINTEILQSIYDDQVSSEKSKPDLKDIRFIWRATSLGLWLNFVADNNGNFSTIEQKESLQQIG</sequence>
<dbReference type="Gene3D" id="3.40.50.620">
    <property type="entry name" value="HUPs"/>
    <property type="match status" value="1"/>
</dbReference>
<dbReference type="PANTHER" id="PTHR43284:SF1">
    <property type="entry name" value="ASPARAGINE SYNTHETASE"/>
    <property type="match status" value="1"/>
</dbReference>